<sequence length="554" mass="63564">MSAPLSSKTLNQWLLHNEQHCAERLYLRQPRHGQWYEYSWAEVMTQARQVARFLIDSGLQKGDRVSIFSKNCAEWFITDFGISLAGLVNVPLFANQHQESINYILQHAEVKLVFLGKLDDHHRVCHYIPPHLHTVSFDYHKDMKTKTSWKDILTYSPLTELPEVNGDDLFTIIYTSGTSGVPKGAVYTHDTIAHYLTLYPQDIDRIRKRDHYRLISYLPLAHVYERTAIQLGSVTIPADVSFVESLEKFADNLKEVQPTFFTAVPRIWGVFQQKIEQKLPPAKLNLLLKIPLVSTLIKRKIRHSLGLNQCLNCFSGASHLPVSILKFFDKLSIFIQEGYGQTENLAYATFTMLNQRRLGYVGTPRLQVQLKEGENQELLIQSPCLMKEYYKEPEATKQAFTADGWLRTGDIAELDEHQNVKIIGRLSENFKNQKGEFIVPAPIEKQFAANSLIEQLCIVGRELPNNVLIITLNELGRSKGKDELKQLLQNNLHEVNRKLANYEKISHIIVSRDTWSPENGVLTPTLKVKRRVVESNYLDLIRGAISEPHAIVWQ</sequence>
<dbReference type="InterPro" id="IPR020845">
    <property type="entry name" value="AMP-binding_CS"/>
</dbReference>
<dbReference type="InterPro" id="IPR000873">
    <property type="entry name" value="AMP-dep_synth/lig_dom"/>
</dbReference>
<proteinExistence type="predicted"/>
<dbReference type="PATRIC" id="fig|448.7.peg.2384"/>
<dbReference type="Pfam" id="PF00501">
    <property type="entry name" value="AMP-binding"/>
    <property type="match status" value="1"/>
</dbReference>
<dbReference type="AlphaFoldDB" id="A0A0W0TES2"/>
<dbReference type="OrthoDB" id="9803968at2"/>
<keyword evidence="2" id="KW-0067">ATP-binding</keyword>
<dbReference type="Gene3D" id="3.40.50.12780">
    <property type="entry name" value="N-terminal domain of ligase-like"/>
    <property type="match status" value="1"/>
</dbReference>
<dbReference type="Pfam" id="PF23562">
    <property type="entry name" value="AMP-binding_C_3"/>
    <property type="match status" value="1"/>
</dbReference>
<dbReference type="PANTHER" id="PTHR43272">
    <property type="entry name" value="LONG-CHAIN-FATTY-ACID--COA LIGASE"/>
    <property type="match status" value="1"/>
</dbReference>
<keyword evidence="5" id="KW-1185">Reference proteome</keyword>
<dbReference type="EMBL" id="LNYA01000034">
    <property type="protein sequence ID" value="KTC94100.1"/>
    <property type="molecule type" value="Genomic_DNA"/>
</dbReference>
<dbReference type="GO" id="GO:0005524">
    <property type="term" value="F:ATP binding"/>
    <property type="evidence" value="ECO:0007669"/>
    <property type="project" value="UniProtKB-KW"/>
</dbReference>
<comment type="caution">
    <text evidence="4">The sequence shown here is derived from an EMBL/GenBank/DDBJ whole genome shotgun (WGS) entry which is preliminary data.</text>
</comment>
<evidence type="ECO:0000256" key="2">
    <source>
        <dbReference type="ARBA" id="ARBA00022840"/>
    </source>
</evidence>
<organism evidence="4 5">
    <name type="scientific">Legionella erythra</name>
    <dbReference type="NCBI Taxonomy" id="448"/>
    <lineage>
        <taxon>Bacteria</taxon>
        <taxon>Pseudomonadati</taxon>
        <taxon>Pseudomonadota</taxon>
        <taxon>Gammaproteobacteria</taxon>
        <taxon>Legionellales</taxon>
        <taxon>Legionellaceae</taxon>
        <taxon>Legionella</taxon>
    </lineage>
</organism>
<dbReference type="RefSeq" id="WP_058527392.1">
    <property type="nucleotide sequence ID" value="NZ_CAAAHY010000006.1"/>
</dbReference>
<name>A0A0W0TES2_LEGER</name>
<dbReference type="GO" id="GO:0016020">
    <property type="term" value="C:membrane"/>
    <property type="evidence" value="ECO:0007669"/>
    <property type="project" value="TreeGrafter"/>
</dbReference>
<dbReference type="SUPFAM" id="SSF56801">
    <property type="entry name" value="Acetyl-CoA synthetase-like"/>
    <property type="match status" value="1"/>
</dbReference>
<evidence type="ECO:0000313" key="4">
    <source>
        <dbReference type="EMBL" id="KTC94100.1"/>
    </source>
</evidence>
<reference evidence="4 5" key="1">
    <citation type="submission" date="2015-11" db="EMBL/GenBank/DDBJ databases">
        <title>Genomic analysis of 38 Legionella species identifies large and diverse effector repertoires.</title>
        <authorList>
            <person name="Burstein D."/>
            <person name="Amaro F."/>
            <person name="Zusman T."/>
            <person name="Lifshitz Z."/>
            <person name="Cohen O."/>
            <person name="Gilbert J.A."/>
            <person name="Pupko T."/>
            <person name="Shuman H.A."/>
            <person name="Segal G."/>
        </authorList>
    </citation>
    <scope>NUCLEOTIDE SEQUENCE [LARGE SCALE GENOMIC DNA]</scope>
    <source>
        <strain evidence="4 5">SE-32A-C8</strain>
    </source>
</reference>
<gene>
    <name evidence="4" type="ORF">Lery_2267</name>
</gene>
<dbReference type="PROSITE" id="PS00455">
    <property type="entry name" value="AMP_BINDING"/>
    <property type="match status" value="1"/>
</dbReference>
<dbReference type="Proteomes" id="UP000054773">
    <property type="component" value="Unassembled WGS sequence"/>
</dbReference>
<dbReference type="PANTHER" id="PTHR43272:SF33">
    <property type="entry name" value="AMP-BINDING DOMAIN-CONTAINING PROTEIN-RELATED"/>
    <property type="match status" value="1"/>
</dbReference>
<protein>
    <submittedName>
        <fullName evidence="4">AMP-binding protein</fullName>
    </submittedName>
</protein>
<keyword evidence="1" id="KW-0547">Nucleotide-binding</keyword>
<evidence type="ECO:0000313" key="5">
    <source>
        <dbReference type="Proteomes" id="UP000054773"/>
    </source>
</evidence>
<feature type="domain" description="AMP-dependent synthetase/ligase" evidence="3">
    <location>
        <begin position="26"/>
        <end position="390"/>
    </location>
</feature>
<evidence type="ECO:0000259" key="3">
    <source>
        <dbReference type="Pfam" id="PF00501"/>
    </source>
</evidence>
<evidence type="ECO:0000256" key="1">
    <source>
        <dbReference type="ARBA" id="ARBA00022741"/>
    </source>
</evidence>
<accession>A0A0W0TES2</accession>
<dbReference type="InterPro" id="IPR042099">
    <property type="entry name" value="ANL_N_sf"/>
</dbReference>
<dbReference type="STRING" id="448.Lery_2267"/>
<dbReference type="GO" id="GO:0004467">
    <property type="term" value="F:long-chain fatty acid-CoA ligase activity"/>
    <property type="evidence" value="ECO:0007669"/>
    <property type="project" value="TreeGrafter"/>
</dbReference>